<feature type="compositionally biased region" description="Polar residues" evidence="1">
    <location>
        <begin position="1"/>
        <end position="13"/>
    </location>
</feature>
<feature type="region of interest" description="Disordered" evidence="1">
    <location>
        <begin position="1"/>
        <end position="28"/>
    </location>
</feature>
<organism evidence="2 3">
    <name type="scientific">Mycobacterium attenuatum</name>
    <dbReference type="NCBI Taxonomy" id="2341086"/>
    <lineage>
        <taxon>Bacteria</taxon>
        <taxon>Bacillati</taxon>
        <taxon>Actinomycetota</taxon>
        <taxon>Actinomycetes</taxon>
        <taxon>Mycobacteriales</taxon>
        <taxon>Mycobacteriaceae</taxon>
        <taxon>Mycobacterium</taxon>
    </lineage>
</organism>
<sequence>MQRQSSMLVQTSRSESKRHELSSPSRSRLLNDSTQVLCHGAPGSMKSELALLHQHQSCRGCATNRGPLSHRTWCGARRCMARRAKAATTPSALMARSSAIAGASRVTSFDDVEHLDATPKLLAESRLSVIWTTGVILPALGGPTANPVVVVQLARQRRPRRDLGKHRDRARLHAVLLADADRGQTDRAEKRCYSSRAFKLAKWV</sequence>
<evidence type="ECO:0000313" key="3">
    <source>
        <dbReference type="Proteomes" id="UP000273307"/>
    </source>
</evidence>
<protein>
    <submittedName>
        <fullName evidence="2">Uncharacterized protein</fullName>
    </submittedName>
</protein>
<evidence type="ECO:0000313" key="2">
    <source>
        <dbReference type="EMBL" id="VBA40268.1"/>
    </source>
</evidence>
<dbReference type="EMBL" id="UPHP01000090">
    <property type="protein sequence ID" value="VBA40268.1"/>
    <property type="molecule type" value="Genomic_DNA"/>
</dbReference>
<dbReference type="Proteomes" id="UP000273307">
    <property type="component" value="Unassembled WGS sequence"/>
</dbReference>
<dbReference type="AlphaFoldDB" id="A0A498Q2B1"/>
<keyword evidence="3" id="KW-1185">Reference proteome</keyword>
<reference evidence="2 3" key="1">
    <citation type="submission" date="2018-09" db="EMBL/GenBank/DDBJ databases">
        <authorList>
            <person name="Tagini F."/>
        </authorList>
    </citation>
    <scope>NUCLEOTIDE SEQUENCE [LARGE SCALE GENOMIC DNA]</scope>
    <source>
        <strain evidence="2 3">MK136</strain>
    </source>
</reference>
<accession>A0A498Q2B1</accession>
<proteinExistence type="predicted"/>
<gene>
    <name evidence="2" type="ORF">LAUMK136_03427</name>
</gene>
<evidence type="ECO:0000256" key="1">
    <source>
        <dbReference type="SAM" id="MobiDB-lite"/>
    </source>
</evidence>
<name>A0A498Q2B1_9MYCO</name>